<accession>A0AAW1K2U0</accession>
<feature type="domain" description="Transposase Tc1-like" evidence="2">
    <location>
        <begin position="57"/>
        <end position="97"/>
    </location>
</feature>
<dbReference type="GO" id="GO:0005634">
    <property type="term" value="C:nucleus"/>
    <property type="evidence" value="ECO:0007669"/>
    <property type="project" value="UniProtKB-SubCell"/>
</dbReference>
<evidence type="ECO:0000313" key="3">
    <source>
        <dbReference type="EMBL" id="KAK9711961.1"/>
    </source>
</evidence>
<dbReference type="InterPro" id="IPR036388">
    <property type="entry name" value="WH-like_DNA-bd_sf"/>
</dbReference>
<dbReference type="Pfam" id="PF01498">
    <property type="entry name" value="HTH_Tnp_Tc3_2"/>
    <property type="match status" value="2"/>
</dbReference>
<dbReference type="Gene3D" id="1.10.10.10">
    <property type="entry name" value="Winged helix-like DNA-binding domain superfamily/Winged helix DNA-binding domain"/>
    <property type="match status" value="1"/>
</dbReference>
<comment type="caution">
    <text evidence="3">The sequence shown here is derived from an EMBL/GenBank/DDBJ whole genome shotgun (WGS) entry which is preliminary data.</text>
</comment>
<dbReference type="AlphaFoldDB" id="A0AAW1K2U0"/>
<proteinExistence type="predicted"/>
<organism evidence="3 4">
    <name type="scientific">Popillia japonica</name>
    <name type="common">Japanese beetle</name>
    <dbReference type="NCBI Taxonomy" id="7064"/>
    <lineage>
        <taxon>Eukaryota</taxon>
        <taxon>Metazoa</taxon>
        <taxon>Ecdysozoa</taxon>
        <taxon>Arthropoda</taxon>
        <taxon>Hexapoda</taxon>
        <taxon>Insecta</taxon>
        <taxon>Pterygota</taxon>
        <taxon>Neoptera</taxon>
        <taxon>Endopterygota</taxon>
        <taxon>Coleoptera</taxon>
        <taxon>Polyphaga</taxon>
        <taxon>Scarabaeiformia</taxon>
        <taxon>Scarabaeidae</taxon>
        <taxon>Rutelinae</taxon>
        <taxon>Popillia</taxon>
    </lineage>
</organism>
<dbReference type="Gene3D" id="3.30.420.10">
    <property type="entry name" value="Ribonuclease H-like superfamily/Ribonuclease H"/>
    <property type="match status" value="1"/>
</dbReference>
<keyword evidence="4" id="KW-1185">Reference proteome</keyword>
<dbReference type="InterPro" id="IPR009057">
    <property type="entry name" value="Homeodomain-like_sf"/>
</dbReference>
<evidence type="ECO:0000313" key="4">
    <source>
        <dbReference type="Proteomes" id="UP001458880"/>
    </source>
</evidence>
<dbReference type="InterPro" id="IPR002492">
    <property type="entry name" value="Transposase_Tc1-like"/>
</dbReference>
<sequence length="185" mass="21267">MPKTRELSTFERAQIVTMHSTGFSQVGISKKLKFSRCAVQTTIKRYNDGTMRPGILSISSKTISRRLREVGLSARKARKTPLLSGTNKKKRLQWVREVGLSARKARKTPLLSGTNKKKRLQWARRLREVGLSARKARKTPLLSGTNKKKRLQWARKHQSWTEADWANVMWSDESNIEVSFIAILY</sequence>
<feature type="domain" description="Transposase Tc1-like" evidence="2">
    <location>
        <begin position="124"/>
        <end position="158"/>
    </location>
</feature>
<gene>
    <name evidence="3" type="ORF">QE152_g25155</name>
</gene>
<comment type="subcellular location">
    <subcellularLocation>
        <location evidence="1">Nucleus</location>
    </subcellularLocation>
</comment>
<dbReference type="EMBL" id="JASPKY010000270">
    <property type="protein sequence ID" value="KAK9711961.1"/>
    <property type="molecule type" value="Genomic_DNA"/>
</dbReference>
<protein>
    <submittedName>
        <fullName evidence="3">Transposase</fullName>
    </submittedName>
</protein>
<reference evidence="3 4" key="1">
    <citation type="journal article" date="2024" name="BMC Genomics">
        <title>De novo assembly and annotation of Popillia japonica's genome with initial clues to its potential as an invasive pest.</title>
        <authorList>
            <person name="Cucini C."/>
            <person name="Boschi S."/>
            <person name="Funari R."/>
            <person name="Cardaioli E."/>
            <person name="Iannotti N."/>
            <person name="Marturano G."/>
            <person name="Paoli F."/>
            <person name="Bruttini M."/>
            <person name="Carapelli A."/>
            <person name="Frati F."/>
            <person name="Nardi F."/>
        </authorList>
    </citation>
    <scope>NUCLEOTIDE SEQUENCE [LARGE SCALE GENOMIC DNA]</scope>
    <source>
        <strain evidence="3">DMR45628</strain>
    </source>
</reference>
<dbReference type="GO" id="GO:0015074">
    <property type="term" value="P:DNA integration"/>
    <property type="evidence" value="ECO:0007669"/>
    <property type="project" value="InterPro"/>
</dbReference>
<dbReference type="Proteomes" id="UP001458880">
    <property type="component" value="Unassembled WGS sequence"/>
</dbReference>
<dbReference type="GO" id="GO:0006313">
    <property type="term" value="P:DNA transposition"/>
    <property type="evidence" value="ECO:0007669"/>
    <property type="project" value="InterPro"/>
</dbReference>
<name>A0AAW1K2U0_POPJA</name>
<dbReference type="GO" id="GO:0003677">
    <property type="term" value="F:DNA binding"/>
    <property type="evidence" value="ECO:0007669"/>
    <property type="project" value="InterPro"/>
</dbReference>
<dbReference type="SUPFAM" id="SSF46689">
    <property type="entry name" value="Homeodomain-like"/>
    <property type="match status" value="1"/>
</dbReference>
<dbReference type="InterPro" id="IPR036397">
    <property type="entry name" value="RNaseH_sf"/>
</dbReference>
<evidence type="ECO:0000259" key="2">
    <source>
        <dbReference type="Pfam" id="PF01498"/>
    </source>
</evidence>
<evidence type="ECO:0000256" key="1">
    <source>
        <dbReference type="ARBA" id="ARBA00004123"/>
    </source>
</evidence>